<accession>A0ABY7LQF8</accession>
<protein>
    <submittedName>
        <fullName evidence="1">DUF6252 family protein</fullName>
    </submittedName>
</protein>
<sequence>MKIPLTLLALLLFTACKKEEVDALPEATRTGQNTGGCLIDGKAFVAKGWPSGGLLGPRAIPPLTGGFAFDSVYYVELNGQHNGQNASILLFLRKRVAGIYLLNQNTQYYPQGDPLYILDHATYSTSNSSGEVYTTDARHTGQVHLTYMNRPISAGTFEFTAASTFDRTKTVTITNGRFDRKQ</sequence>
<dbReference type="RefSeq" id="WP_269559889.1">
    <property type="nucleotide sequence ID" value="NZ_CP114767.1"/>
</dbReference>
<name>A0ABY7LQF8_9BACT</name>
<keyword evidence="2" id="KW-1185">Reference proteome</keyword>
<reference evidence="1 2" key="1">
    <citation type="submission" date="2022-12" db="EMBL/GenBank/DDBJ databases">
        <title>Hymenobacter canadensis sp. nov. isolated from lake water of the Cambridge Bay, Canada.</title>
        <authorList>
            <person name="Kim W.H."/>
            <person name="Lee Y.M."/>
        </authorList>
    </citation>
    <scope>NUCLEOTIDE SEQUENCE [LARGE SCALE GENOMIC DNA]</scope>
    <source>
        <strain evidence="1 2">PAMC 29467</strain>
    </source>
</reference>
<dbReference type="PROSITE" id="PS51257">
    <property type="entry name" value="PROKAR_LIPOPROTEIN"/>
    <property type="match status" value="1"/>
</dbReference>
<gene>
    <name evidence="1" type="ORF">O3303_18720</name>
</gene>
<dbReference type="EMBL" id="CP114767">
    <property type="protein sequence ID" value="WBA41829.1"/>
    <property type="molecule type" value="Genomic_DNA"/>
</dbReference>
<dbReference type="Proteomes" id="UP001211005">
    <property type="component" value="Chromosome"/>
</dbReference>
<proteinExistence type="predicted"/>
<evidence type="ECO:0000313" key="1">
    <source>
        <dbReference type="EMBL" id="WBA41829.1"/>
    </source>
</evidence>
<evidence type="ECO:0000313" key="2">
    <source>
        <dbReference type="Proteomes" id="UP001211005"/>
    </source>
</evidence>
<organism evidence="1 2">
    <name type="scientific">Hymenobacter canadensis</name>
    <dbReference type="NCBI Taxonomy" id="2999067"/>
    <lineage>
        <taxon>Bacteria</taxon>
        <taxon>Pseudomonadati</taxon>
        <taxon>Bacteroidota</taxon>
        <taxon>Cytophagia</taxon>
        <taxon>Cytophagales</taxon>
        <taxon>Hymenobacteraceae</taxon>
        <taxon>Hymenobacter</taxon>
    </lineage>
</organism>